<comment type="caution">
    <text evidence="2">The sequence shown here is derived from an EMBL/GenBank/DDBJ whole genome shotgun (WGS) entry which is preliminary data.</text>
</comment>
<dbReference type="EMBL" id="JACHJD010000005">
    <property type="protein sequence ID" value="MBB5104159.1"/>
    <property type="molecule type" value="Genomic_DNA"/>
</dbReference>
<proteinExistence type="predicted"/>
<evidence type="ECO:0000313" key="2">
    <source>
        <dbReference type="EMBL" id="MBB5104159.1"/>
    </source>
</evidence>
<keyword evidence="3" id="KW-1185">Reference proteome</keyword>
<evidence type="ECO:0000313" key="3">
    <source>
        <dbReference type="Proteomes" id="UP000549009"/>
    </source>
</evidence>
<sequence length="92" mass="10315">MGHSLSGKIGREYPRVSVAGDRSIPEQHFDNVVPRRVTVKRDRSQVLALKVRAGDLFRSSSLHRAVRSRSNCAVSLRSSSRNQSERRPSALM</sequence>
<evidence type="ECO:0000256" key="1">
    <source>
        <dbReference type="SAM" id="MobiDB-lite"/>
    </source>
</evidence>
<reference evidence="2 3" key="1">
    <citation type="submission" date="2020-08" db="EMBL/GenBank/DDBJ databases">
        <title>Genomic Encyclopedia of Type Strains, Phase III (KMG-III): the genomes of soil and plant-associated and newly described type strains.</title>
        <authorList>
            <person name="Whitman W."/>
        </authorList>
    </citation>
    <scope>NUCLEOTIDE SEQUENCE [LARGE SCALE GENOMIC DNA]</scope>
    <source>
        <strain evidence="2 3">CECT 3146</strain>
    </source>
</reference>
<gene>
    <name evidence="2" type="ORF">FHS40_003243</name>
</gene>
<dbReference type="AlphaFoldDB" id="A0A7W8EUT0"/>
<feature type="compositionally biased region" description="Basic and acidic residues" evidence="1">
    <location>
        <begin position="83"/>
        <end position="92"/>
    </location>
</feature>
<dbReference type="Proteomes" id="UP000549009">
    <property type="component" value="Unassembled WGS sequence"/>
</dbReference>
<protein>
    <submittedName>
        <fullName evidence="2">Uncharacterized protein</fullName>
    </submittedName>
</protein>
<name>A0A7W8EUT0_STRST</name>
<accession>A0A7W8EUT0</accession>
<organism evidence="2 3">
    <name type="scientific">Streptomyces spectabilis</name>
    <dbReference type="NCBI Taxonomy" id="68270"/>
    <lineage>
        <taxon>Bacteria</taxon>
        <taxon>Bacillati</taxon>
        <taxon>Actinomycetota</taxon>
        <taxon>Actinomycetes</taxon>
        <taxon>Kitasatosporales</taxon>
        <taxon>Streptomycetaceae</taxon>
        <taxon>Streptomyces</taxon>
    </lineage>
</organism>
<feature type="region of interest" description="Disordered" evidence="1">
    <location>
        <begin position="68"/>
        <end position="92"/>
    </location>
</feature>
<feature type="compositionally biased region" description="Polar residues" evidence="1">
    <location>
        <begin position="68"/>
        <end position="82"/>
    </location>
</feature>